<evidence type="ECO:0000313" key="3">
    <source>
        <dbReference type="Proteomes" id="UP000267096"/>
    </source>
</evidence>
<dbReference type="WBParaSite" id="ASIM_0000921701-mRNA-1">
    <property type="protein sequence ID" value="ASIM_0000921701-mRNA-1"/>
    <property type="gene ID" value="ASIM_0000921701"/>
</dbReference>
<evidence type="ECO:0000256" key="1">
    <source>
        <dbReference type="SAM" id="MobiDB-lite"/>
    </source>
</evidence>
<feature type="compositionally biased region" description="Polar residues" evidence="1">
    <location>
        <begin position="34"/>
        <end position="43"/>
    </location>
</feature>
<reference evidence="4" key="1">
    <citation type="submission" date="2017-02" db="UniProtKB">
        <authorList>
            <consortium name="WormBaseParasite"/>
        </authorList>
    </citation>
    <scope>IDENTIFICATION</scope>
</reference>
<protein>
    <submittedName>
        <fullName evidence="2 4">Uncharacterized protein</fullName>
    </submittedName>
</protein>
<evidence type="ECO:0000313" key="4">
    <source>
        <dbReference type="WBParaSite" id="ASIM_0000921701-mRNA-1"/>
    </source>
</evidence>
<feature type="region of interest" description="Disordered" evidence="1">
    <location>
        <begin position="14"/>
        <end position="43"/>
    </location>
</feature>
<evidence type="ECO:0000313" key="2">
    <source>
        <dbReference type="EMBL" id="VDK35566.1"/>
    </source>
</evidence>
<proteinExistence type="predicted"/>
<keyword evidence="3" id="KW-1185">Reference proteome</keyword>
<organism evidence="4">
    <name type="scientific">Anisakis simplex</name>
    <name type="common">Herring worm</name>
    <dbReference type="NCBI Taxonomy" id="6269"/>
    <lineage>
        <taxon>Eukaryota</taxon>
        <taxon>Metazoa</taxon>
        <taxon>Ecdysozoa</taxon>
        <taxon>Nematoda</taxon>
        <taxon>Chromadorea</taxon>
        <taxon>Rhabditida</taxon>
        <taxon>Spirurina</taxon>
        <taxon>Ascaridomorpha</taxon>
        <taxon>Ascaridoidea</taxon>
        <taxon>Anisakidae</taxon>
        <taxon>Anisakis</taxon>
        <taxon>Anisakis simplex complex</taxon>
    </lineage>
</organism>
<name>A0A0M3JNH7_ANISI</name>
<sequence length="43" mass="4478">MYAISALKLAGSGHWEVESSSSASEIERKPGGSENPTGLSRSI</sequence>
<reference evidence="2 3" key="2">
    <citation type="submission" date="2018-11" db="EMBL/GenBank/DDBJ databases">
        <authorList>
            <consortium name="Pathogen Informatics"/>
        </authorList>
    </citation>
    <scope>NUCLEOTIDE SEQUENCE [LARGE SCALE GENOMIC DNA]</scope>
</reference>
<dbReference type="EMBL" id="UYRR01025794">
    <property type="protein sequence ID" value="VDK35566.1"/>
    <property type="molecule type" value="Genomic_DNA"/>
</dbReference>
<gene>
    <name evidence="2" type="ORF">ASIM_LOCUS8955</name>
</gene>
<dbReference type="Proteomes" id="UP000267096">
    <property type="component" value="Unassembled WGS sequence"/>
</dbReference>
<dbReference type="AlphaFoldDB" id="A0A0M3JNH7"/>
<accession>A0A0M3JNH7</accession>